<dbReference type="AlphaFoldDB" id="A0A0C2WFT5"/>
<evidence type="ECO:0000256" key="1">
    <source>
        <dbReference type="SAM" id="Phobius"/>
    </source>
</evidence>
<name>A0A0C2WFT5_SERVB</name>
<dbReference type="EMBL" id="KN824315">
    <property type="protein sequence ID" value="KIM25273.1"/>
    <property type="molecule type" value="Genomic_DNA"/>
</dbReference>
<sequence>YSPALKSCVTLGASPLLPPIWYAPVAYETFIFSLTVYRAWHDSKVISGQTAPFLVLFYRDGFIAFVVMTGARIWNIWIVSTCSRTRSFERRD</sequence>
<protein>
    <submittedName>
        <fullName evidence="2">Uncharacterized protein</fullName>
    </submittedName>
</protein>
<keyword evidence="1" id="KW-1133">Transmembrane helix</keyword>
<proteinExistence type="predicted"/>
<feature type="transmembrane region" description="Helical" evidence="1">
    <location>
        <begin position="61"/>
        <end position="80"/>
    </location>
</feature>
<keyword evidence="3" id="KW-1185">Reference proteome</keyword>
<organism evidence="2 3">
    <name type="scientific">Serendipita vermifera MAFF 305830</name>
    <dbReference type="NCBI Taxonomy" id="933852"/>
    <lineage>
        <taxon>Eukaryota</taxon>
        <taxon>Fungi</taxon>
        <taxon>Dikarya</taxon>
        <taxon>Basidiomycota</taxon>
        <taxon>Agaricomycotina</taxon>
        <taxon>Agaricomycetes</taxon>
        <taxon>Sebacinales</taxon>
        <taxon>Serendipitaceae</taxon>
        <taxon>Serendipita</taxon>
    </lineage>
</organism>
<dbReference type="Proteomes" id="UP000054097">
    <property type="component" value="Unassembled WGS sequence"/>
</dbReference>
<keyword evidence="1" id="KW-0472">Membrane</keyword>
<gene>
    <name evidence="2" type="ORF">M408DRAFT_74460</name>
</gene>
<evidence type="ECO:0000313" key="2">
    <source>
        <dbReference type="EMBL" id="KIM25273.1"/>
    </source>
</evidence>
<feature type="non-terminal residue" evidence="2">
    <location>
        <position position="1"/>
    </location>
</feature>
<reference evidence="3" key="2">
    <citation type="submission" date="2015-01" db="EMBL/GenBank/DDBJ databases">
        <title>Evolutionary Origins and Diversification of the Mycorrhizal Mutualists.</title>
        <authorList>
            <consortium name="DOE Joint Genome Institute"/>
            <consortium name="Mycorrhizal Genomics Consortium"/>
            <person name="Kohler A."/>
            <person name="Kuo A."/>
            <person name="Nagy L.G."/>
            <person name="Floudas D."/>
            <person name="Copeland A."/>
            <person name="Barry K.W."/>
            <person name="Cichocki N."/>
            <person name="Veneault-Fourrey C."/>
            <person name="LaButti K."/>
            <person name="Lindquist E.A."/>
            <person name="Lipzen A."/>
            <person name="Lundell T."/>
            <person name="Morin E."/>
            <person name="Murat C."/>
            <person name="Riley R."/>
            <person name="Ohm R."/>
            <person name="Sun H."/>
            <person name="Tunlid A."/>
            <person name="Henrissat B."/>
            <person name="Grigoriev I.V."/>
            <person name="Hibbett D.S."/>
            <person name="Martin F."/>
        </authorList>
    </citation>
    <scope>NUCLEOTIDE SEQUENCE [LARGE SCALE GENOMIC DNA]</scope>
    <source>
        <strain evidence="3">MAFF 305830</strain>
    </source>
</reference>
<reference evidence="2 3" key="1">
    <citation type="submission" date="2014-04" db="EMBL/GenBank/DDBJ databases">
        <authorList>
            <consortium name="DOE Joint Genome Institute"/>
            <person name="Kuo A."/>
            <person name="Zuccaro A."/>
            <person name="Kohler A."/>
            <person name="Nagy L.G."/>
            <person name="Floudas D."/>
            <person name="Copeland A."/>
            <person name="Barry K.W."/>
            <person name="Cichocki N."/>
            <person name="Veneault-Fourrey C."/>
            <person name="LaButti K."/>
            <person name="Lindquist E.A."/>
            <person name="Lipzen A."/>
            <person name="Lundell T."/>
            <person name="Morin E."/>
            <person name="Murat C."/>
            <person name="Sun H."/>
            <person name="Tunlid A."/>
            <person name="Henrissat B."/>
            <person name="Grigoriev I.V."/>
            <person name="Hibbett D.S."/>
            <person name="Martin F."/>
            <person name="Nordberg H.P."/>
            <person name="Cantor M.N."/>
            <person name="Hua S.X."/>
        </authorList>
    </citation>
    <scope>NUCLEOTIDE SEQUENCE [LARGE SCALE GENOMIC DNA]</scope>
    <source>
        <strain evidence="2 3">MAFF 305830</strain>
    </source>
</reference>
<dbReference type="OrthoDB" id="2637653at2759"/>
<accession>A0A0C2WFT5</accession>
<evidence type="ECO:0000313" key="3">
    <source>
        <dbReference type="Proteomes" id="UP000054097"/>
    </source>
</evidence>
<dbReference type="HOGENOM" id="CLU_2419164_0_0_1"/>
<keyword evidence="1" id="KW-0812">Transmembrane</keyword>